<keyword evidence="2" id="KW-1185">Reference proteome</keyword>
<evidence type="ECO:0000313" key="2">
    <source>
        <dbReference type="Proteomes" id="UP001060215"/>
    </source>
</evidence>
<dbReference type="Proteomes" id="UP001060215">
    <property type="component" value="Chromosome 9"/>
</dbReference>
<evidence type="ECO:0000313" key="1">
    <source>
        <dbReference type="EMBL" id="KAI8004860.1"/>
    </source>
</evidence>
<proteinExistence type="predicted"/>
<organism evidence="1 2">
    <name type="scientific">Camellia lanceoleosa</name>
    <dbReference type="NCBI Taxonomy" id="1840588"/>
    <lineage>
        <taxon>Eukaryota</taxon>
        <taxon>Viridiplantae</taxon>
        <taxon>Streptophyta</taxon>
        <taxon>Embryophyta</taxon>
        <taxon>Tracheophyta</taxon>
        <taxon>Spermatophyta</taxon>
        <taxon>Magnoliopsida</taxon>
        <taxon>eudicotyledons</taxon>
        <taxon>Gunneridae</taxon>
        <taxon>Pentapetalae</taxon>
        <taxon>asterids</taxon>
        <taxon>Ericales</taxon>
        <taxon>Theaceae</taxon>
        <taxon>Camellia</taxon>
    </lineage>
</organism>
<comment type="caution">
    <text evidence="1">The sequence shown here is derived from an EMBL/GenBank/DDBJ whole genome shotgun (WGS) entry which is preliminary data.</text>
</comment>
<name>A0ACC0GX21_9ERIC</name>
<protein>
    <submittedName>
        <fullName evidence="1">UDP-glycosyltransferase 91C1</fullName>
    </submittedName>
</protein>
<gene>
    <name evidence="1" type="ORF">LOK49_LG08G00915</name>
</gene>
<accession>A0ACC0GX21</accession>
<reference evidence="1 2" key="1">
    <citation type="journal article" date="2022" name="Plant J.">
        <title>Chromosome-level genome of Camellia lanceoleosa provides a valuable resource for understanding genome evolution and self-incompatibility.</title>
        <authorList>
            <person name="Gong W."/>
            <person name="Xiao S."/>
            <person name="Wang L."/>
            <person name="Liao Z."/>
            <person name="Chang Y."/>
            <person name="Mo W."/>
            <person name="Hu G."/>
            <person name="Li W."/>
            <person name="Zhao G."/>
            <person name="Zhu H."/>
            <person name="Hu X."/>
            <person name="Ji K."/>
            <person name="Xiang X."/>
            <person name="Song Q."/>
            <person name="Yuan D."/>
            <person name="Jin S."/>
            <person name="Zhang L."/>
        </authorList>
    </citation>
    <scope>NUCLEOTIDE SEQUENCE [LARGE SCALE GENOMIC DNA]</scope>
    <source>
        <strain evidence="1">SQ_2022a</strain>
    </source>
</reference>
<dbReference type="EMBL" id="CM045766">
    <property type="protein sequence ID" value="KAI8004860.1"/>
    <property type="molecule type" value="Genomic_DNA"/>
</dbReference>
<sequence>MENRVDINDEEEVLHIVMFPWLAMGHLIPFLHLSTNLATKGHRISFISTAGNLRRLPQIPPHLSRLITFIPLPFPSIPNLPPNAESSMDAPHHQAQLLKIAFDFLKQPLSDFLEKISPNPDWIIYDYASHWLPGLAAEMGVSCAFFSLFNAATMVFFGPPAKVLSGDCVRSSEEDFTVVPKWVKMESEIVYRVHELTKNMEGSEGNQSDLERFAISIDGSDVVLFRTCVEFEPEWFKLICELYNKPVVPVGFLPPSMVTTKSEDDDKKWIEIKGWLDKHSLNSVVYVALGTEATLSQDELVGLAIGLEQSGLPFFWVSSLSSCTSGCTISPNKLSPSFARRNHSANEAKRHFVKGAQLLAEAKSKSRSAIDNSAAASLAKSAADEADKAIAIDPKDAAAHILKALALDLQGFRTSALDSLDVALSPMAAKSLSAEERSDALIKRAELKVGMSQSERVDSAIVDLVESVKLKSDNAIAQCVLGECYEKKGMVEEARKAYEEAIRVQPRANVAREALQRLTSK</sequence>